<evidence type="ECO:0000313" key="3">
    <source>
        <dbReference type="Proteomes" id="UP000569092"/>
    </source>
</evidence>
<dbReference type="InterPro" id="IPR051918">
    <property type="entry name" value="STPP_CPPED1"/>
</dbReference>
<dbReference type="SUPFAM" id="SSF56300">
    <property type="entry name" value="Metallo-dependent phosphatases"/>
    <property type="match status" value="1"/>
</dbReference>
<protein>
    <recommendedName>
        <fullName evidence="1">Calcineurin-like phosphoesterase domain-containing protein</fullName>
    </recommendedName>
</protein>
<dbReference type="PANTHER" id="PTHR43143:SF1">
    <property type="entry name" value="SERINE_THREONINE-PROTEIN PHOSPHATASE CPPED1"/>
    <property type="match status" value="1"/>
</dbReference>
<dbReference type="Gene3D" id="3.60.21.10">
    <property type="match status" value="1"/>
</dbReference>
<dbReference type="Pfam" id="PF00149">
    <property type="entry name" value="Metallophos"/>
    <property type="match status" value="1"/>
</dbReference>
<reference evidence="2 3" key="1">
    <citation type="submission" date="2020-08" db="EMBL/GenBank/DDBJ databases">
        <title>Genomic Encyclopedia of Type Strains, Phase IV (KMG-V): Genome sequencing to study the core and pangenomes of soil and plant-associated prokaryotes.</title>
        <authorList>
            <person name="Whitman W."/>
        </authorList>
    </citation>
    <scope>NUCLEOTIDE SEQUENCE [LARGE SCALE GENOMIC DNA]</scope>
    <source>
        <strain evidence="2 3">M8US30</strain>
    </source>
</reference>
<accession>A0A7W8N415</accession>
<comment type="caution">
    <text evidence="2">The sequence shown here is derived from an EMBL/GenBank/DDBJ whole genome shotgun (WGS) entry which is preliminary data.</text>
</comment>
<dbReference type="AlphaFoldDB" id="A0A7W8N415"/>
<evidence type="ECO:0000259" key="1">
    <source>
        <dbReference type="Pfam" id="PF00149"/>
    </source>
</evidence>
<gene>
    <name evidence="2" type="ORF">HDF10_003083</name>
</gene>
<proteinExistence type="predicted"/>
<evidence type="ECO:0000313" key="2">
    <source>
        <dbReference type="EMBL" id="MBB5345092.1"/>
    </source>
</evidence>
<dbReference type="InterPro" id="IPR029052">
    <property type="entry name" value="Metallo-depent_PP-like"/>
</dbReference>
<dbReference type="PANTHER" id="PTHR43143">
    <property type="entry name" value="METALLOPHOSPHOESTERASE, CALCINEURIN SUPERFAMILY"/>
    <property type="match status" value="1"/>
</dbReference>
<sequence>MTDTPPLQPFHQRLPDAAGVLSWIHIGDLHMTKAGEQNHLDLVSIVEEINRAFTGSLAFVYIPGDVADDGSVTEYRVVREALDRLQVPWCSIIGDHDVHEKSFTNYLAFMAHAKHYSFQVGSVRFVALNAFDIPDPGSFCLLDEQLDWLEEDLRQAEQEKQSIVLLLHCYPTDLKQGGDRLRRLVERPSVRLIDMGHTHYNELANDGRTLYTATRSTGQIEEGPVGFSVTNIDGQVISWKFLALNELPSVVITSPADERFITDAAMKGHIADDGVLIRAKAWGKTEIKNAVATLEGQLVQLSQIAESNVWQGELHRSSLPDGVCSLTVSVEDAHGQTAEDSIRLVLGASAYNSPSRSERDQDNAVAAWPERGLLATQLGPNKNGRKW</sequence>
<dbReference type="EMBL" id="JACHDZ010000005">
    <property type="protein sequence ID" value="MBB5345092.1"/>
    <property type="molecule type" value="Genomic_DNA"/>
</dbReference>
<organism evidence="2 3">
    <name type="scientific">Tunturiibacter lichenicola</name>
    <dbReference type="NCBI Taxonomy" id="2051959"/>
    <lineage>
        <taxon>Bacteria</taxon>
        <taxon>Pseudomonadati</taxon>
        <taxon>Acidobacteriota</taxon>
        <taxon>Terriglobia</taxon>
        <taxon>Terriglobales</taxon>
        <taxon>Acidobacteriaceae</taxon>
        <taxon>Tunturiibacter</taxon>
    </lineage>
</organism>
<dbReference type="GO" id="GO:0016787">
    <property type="term" value="F:hydrolase activity"/>
    <property type="evidence" value="ECO:0007669"/>
    <property type="project" value="InterPro"/>
</dbReference>
<name>A0A7W8N415_9BACT</name>
<dbReference type="Proteomes" id="UP000569092">
    <property type="component" value="Unassembled WGS sequence"/>
</dbReference>
<feature type="domain" description="Calcineurin-like phosphoesterase" evidence="1">
    <location>
        <begin position="24"/>
        <end position="200"/>
    </location>
</feature>
<dbReference type="InterPro" id="IPR004843">
    <property type="entry name" value="Calcineurin-like_PHP"/>
</dbReference>